<sequence>MRDDTTGLLGRRRERDALDGLLRDVSDGRSRVLALHGEAGVGKSALLDYLVERAGHFRVVRAAGVELESDIAYSALQQLCAPLLPHLDRLPEVQRTALSTAFGLTAGPPPEILLLGMAVLGLFAEAASEKPLVCVVDDVQWLDRHSGLVLAFVARRLDAESVALVLASRTPWNKDLPELRIDGLGDADAHALLGSVLVGSVDSRVRDRIVAETHGNPLALLELPKDLSPAELAFGFGGHSTSLAGRVEEGFRRRIGGLPGETQRLMLAAAVEPVGDVPLLWRALDLLGVGPDAAGPAASEGLLEVGSRVRFRHPLVRSASWRSAEPGELRQVHAALAQVTDPQLDPDRRAWHRAHAAVGPDEEVAGELERSADRALARGGRSAAASFLERAAILTPDPKKRSARTIAAARARLDAGATSDVPDLLAAAELGPLGPLQRADLERVRAKVAFAVNPGSASGPLHAAAGRLADLDAAAARQTYLEALGSAVHAGRLGGADALRSTAEAARGLPAGDDPAGLFLTGLITWSLDGYAPAVPRFAAALEAVTSDDDMELLWLAAMVALEIYDDAAWDRLARQGLDYARRLGALPILLTALSYRTSSLIFSGRFADAQGLADESITVAESTGRQGPLANTIFMAAHRGREAQALELIATAEREVTELGVGRLLGITGYAKAVLHNGLGNFEAALRAARFSAEYPDLSSYGWSLSELVEAASRAGDLDTAMEARDRLAERTSAAGTPWALGARELADALTSSAPEQHYRAAIEHLGGGRLGLLQARARLLYGEWLRRANRRGDARVVLRAAHDAFATMGAEAFEDRAGRELVATGETVRKRSTGVRDDLTPQEAQIARRAIDGLTNPEIAAALFLSPRTVEWHLRKIFNKLGITSRRELAAALGDSGRP</sequence>
<evidence type="ECO:0000256" key="2">
    <source>
        <dbReference type="ARBA" id="ARBA00022840"/>
    </source>
</evidence>
<keyword evidence="1" id="KW-0547">Nucleotide-binding</keyword>
<keyword evidence="2" id="KW-0067">ATP-binding</keyword>
<gene>
    <name evidence="4" type="ORF">SAMN05421748_11919</name>
</gene>
<reference evidence="5" key="1">
    <citation type="submission" date="2017-09" db="EMBL/GenBank/DDBJ databases">
        <authorList>
            <person name="Varghese N."/>
            <person name="Submissions S."/>
        </authorList>
    </citation>
    <scope>NUCLEOTIDE SEQUENCE [LARGE SCALE GENOMIC DNA]</scope>
    <source>
        <strain evidence="5">CGMCC 4.6857</strain>
    </source>
</reference>
<dbReference type="Proteomes" id="UP000219612">
    <property type="component" value="Unassembled WGS sequence"/>
</dbReference>
<protein>
    <submittedName>
        <fullName evidence="4">Regulatory protein, luxR family</fullName>
    </submittedName>
</protein>
<dbReference type="InterPro" id="IPR027417">
    <property type="entry name" value="P-loop_NTPase"/>
</dbReference>
<dbReference type="Pfam" id="PF13191">
    <property type="entry name" value="AAA_16"/>
    <property type="match status" value="1"/>
</dbReference>
<dbReference type="InterPro" id="IPR041664">
    <property type="entry name" value="AAA_16"/>
</dbReference>
<dbReference type="CDD" id="cd06170">
    <property type="entry name" value="LuxR_C_like"/>
    <property type="match status" value="1"/>
</dbReference>
<dbReference type="OrthoDB" id="3514764at2"/>
<evidence type="ECO:0000313" key="4">
    <source>
        <dbReference type="EMBL" id="SNY58156.1"/>
    </source>
</evidence>
<dbReference type="InterPro" id="IPR000792">
    <property type="entry name" value="Tscrpt_reg_LuxR_C"/>
</dbReference>
<dbReference type="InterPro" id="IPR036388">
    <property type="entry name" value="WH-like_DNA-bd_sf"/>
</dbReference>
<dbReference type="GO" id="GO:0005737">
    <property type="term" value="C:cytoplasm"/>
    <property type="evidence" value="ECO:0007669"/>
    <property type="project" value="TreeGrafter"/>
</dbReference>
<dbReference type="PRINTS" id="PR00038">
    <property type="entry name" value="HTHLUXR"/>
</dbReference>
<dbReference type="Pfam" id="PF00196">
    <property type="entry name" value="GerE"/>
    <property type="match status" value="1"/>
</dbReference>
<dbReference type="InterPro" id="IPR016032">
    <property type="entry name" value="Sig_transdc_resp-reg_C-effctor"/>
</dbReference>
<dbReference type="SUPFAM" id="SSF52540">
    <property type="entry name" value="P-loop containing nucleoside triphosphate hydrolases"/>
    <property type="match status" value="1"/>
</dbReference>
<dbReference type="GO" id="GO:0005524">
    <property type="term" value="F:ATP binding"/>
    <property type="evidence" value="ECO:0007669"/>
    <property type="project" value="UniProtKB-KW"/>
</dbReference>
<feature type="domain" description="HTH luxR-type" evidence="3">
    <location>
        <begin position="834"/>
        <end position="899"/>
    </location>
</feature>
<dbReference type="EMBL" id="OBDY01000019">
    <property type="protein sequence ID" value="SNY58156.1"/>
    <property type="molecule type" value="Genomic_DNA"/>
</dbReference>
<dbReference type="AlphaFoldDB" id="A0A285JFJ2"/>
<dbReference type="SUPFAM" id="SSF46894">
    <property type="entry name" value="C-terminal effector domain of the bipartite response regulators"/>
    <property type="match status" value="1"/>
</dbReference>
<dbReference type="GO" id="GO:0004016">
    <property type="term" value="F:adenylate cyclase activity"/>
    <property type="evidence" value="ECO:0007669"/>
    <property type="project" value="TreeGrafter"/>
</dbReference>
<accession>A0A285JFJ2</accession>
<dbReference type="PANTHER" id="PTHR16305:SF35">
    <property type="entry name" value="TRANSCRIPTIONAL ACTIVATOR DOMAIN"/>
    <property type="match status" value="1"/>
</dbReference>
<dbReference type="PROSITE" id="PS50043">
    <property type="entry name" value="HTH_LUXR_2"/>
    <property type="match status" value="1"/>
</dbReference>
<evidence type="ECO:0000256" key="1">
    <source>
        <dbReference type="ARBA" id="ARBA00022741"/>
    </source>
</evidence>
<dbReference type="Gene3D" id="3.40.50.300">
    <property type="entry name" value="P-loop containing nucleotide triphosphate hydrolases"/>
    <property type="match status" value="1"/>
</dbReference>
<dbReference type="SMART" id="SM00421">
    <property type="entry name" value="HTH_LUXR"/>
    <property type="match status" value="1"/>
</dbReference>
<evidence type="ECO:0000313" key="5">
    <source>
        <dbReference type="Proteomes" id="UP000219612"/>
    </source>
</evidence>
<organism evidence="4 5">
    <name type="scientific">Paractinoplanes atraurantiacus</name>
    <dbReference type="NCBI Taxonomy" id="1036182"/>
    <lineage>
        <taxon>Bacteria</taxon>
        <taxon>Bacillati</taxon>
        <taxon>Actinomycetota</taxon>
        <taxon>Actinomycetes</taxon>
        <taxon>Micromonosporales</taxon>
        <taxon>Micromonosporaceae</taxon>
        <taxon>Paractinoplanes</taxon>
    </lineage>
</organism>
<proteinExistence type="predicted"/>
<dbReference type="GO" id="GO:0003677">
    <property type="term" value="F:DNA binding"/>
    <property type="evidence" value="ECO:0007669"/>
    <property type="project" value="InterPro"/>
</dbReference>
<evidence type="ECO:0000259" key="3">
    <source>
        <dbReference type="PROSITE" id="PS50043"/>
    </source>
</evidence>
<dbReference type="PANTHER" id="PTHR16305">
    <property type="entry name" value="TESTICULAR SOLUBLE ADENYLYL CYCLASE"/>
    <property type="match status" value="1"/>
</dbReference>
<dbReference type="Gene3D" id="1.10.10.10">
    <property type="entry name" value="Winged helix-like DNA-binding domain superfamily/Winged helix DNA-binding domain"/>
    <property type="match status" value="1"/>
</dbReference>
<name>A0A285JFJ2_9ACTN</name>
<dbReference type="GO" id="GO:0006355">
    <property type="term" value="P:regulation of DNA-templated transcription"/>
    <property type="evidence" value="ECO:0007669"/>
    <property type="project" value="InterPro"/>
</dbReference>
<keyword evidence="5" id="KW-1185">Reference proteome</keyword>
<dbReference type="RefSeq" id="WP_097325244.1">
    <property type="nucleotide sequence ID" value="NZ_OBDY01000019.1"/>
</dbReference>